<keyword evidence="4" id="KW-0238">DNA-binding</keyword>
<protein>
    <submittedName>
        <fullName evidence="4">DNA-binding PucR family transcriptional regulator</fullName>
    </submittedName>
</protein>
<evidence type="ECO:0000313" key="4">
    <source>
        <dbReference type="EMBL" id="MDQ0153990.1"/>
    </source>
</evidence>
<dbReference type="Gene3D" id="1.10.10.2840">
    <property type="entry name" value="PucR C-terminal helix-turn-helix domain"/>
    <property type="match status" value="1"/>
</dbReference>
<feature type="domain" description="PucR C-terminal helix-turn-helix" evidence="2">
    <location>
        <begin position="342"/>
        <end position="400"/>
    </location>
</feature>
<name>A0ABT9UZB9_9BACL</name>
<dbReference type="InterPro" id="IPR025736">
    <property type="entry name" value="PucR_C-HTH_dom"/>
</dbReference>
<dbReference type="InterPro" id="IPR051448">
    <property type="entry name" value="CdaR-like_regulators"/>
</dbReference>
<dbReference type="GO" id="GO:0003677">
    <property type="term" value="F:DNA binding"/>
    <property type="evidence" value="ECO:0007669"/>
    <property type="project" value="UniProtKB-KW"/>
</dbReference>
<evidence type="ECO:0000256" key="1">
    <source>
        <dbReference type="ARBA" id="ARBA00006754"/>
    </source>
</evidence>
<dbReference type="EMBL" id="JAUSTU010000001">
    <property type="protein sequence ID" value="MDQ0153990.1"/>
    <property type="molecule type" value="Genomic_DNA"/>
</dbReference>
<dbReference type="PANTHER" id="PTHR33744">
    <property type="entry name" value="CARBOHYDRATE DIACID REGULATOR"/>
    <property type="match status" value="1"/>
</dbReference>
<evidence type="ECO:0000313" key="5">
    <source>
        <dbReference type="Proteomes" id="UP001231362"/>
    </source>
</evidence>
<dbReference type="Gene3D" id="3.30.450.40">
    <property type="match status" value="1"/>
</dbReference>
<dbReference type="InterPro" id="IPR041522">
    <property type="entry name" value="CdaR_GGDEF"/>
</dbReference>
<dbReference type="InterPro" id="IPR029016">
    <property type="entry name" value="GAF-like_dom_sf"/>
</dbReference>
<dbReference type="Proteomes" id="UP001231362">
    <property type="component" value="Unassembled WGS sequence"/>
</dbReference>
<dbReference type="Pfam" id="PF17853">
    <property type="entry name" value="GGDEF_2"/>
    <property type="match status" value="1"/>
</dbReference>
<feature type="domain" description="CdaR GGDEF-like" evidence="3">
    <location>
        <begin position="170"/>
        <end position="292"/>
    </location>
</feature>
<dbReference type="InterPro" id="IPR042070">
    <property type="entry name" value="PucR_C-HTH_sf"/>
</dbReference>
<sequence>MGNASKPFMRNFDSLEDFVDVVSEVLNCPITVEDANHHLLAYSKHDEKTDPARISTIIRRKVPENVINMLWKNNIIPTLLSSKQPLRIKEISEVGLGNRIAISIRKNEEILGFIWVLDQKQNIDDQDLDYLVEASKVAKNLLLKIQTKINKKQKDQQEIFRMLLKGHFMDEKKAIMQFEQLGIRPPSTYSIIIFRFQDFISDSFHKQLIYVMETIQKLNIIFYQIEDHDFIILVASKTKQPTIELQDYIETFVYKMKERFQIDGLQCGFGGIYHNLQFIHACFSEAEAVLELKGIFPNELLNVYGYHQLGLFRHIKSIAPSYQKPEPIIIIEDYDRKNNSELLVTLESYLDHDLNISETAKHLHIHINTLNYRLKRMAEIAQINFKDFNEKAELYLSLKLYKYLKNTQPIS</sequence>
<dbReference type="Pfam" id="PF13556">
    <property type="entry name" value="HTH_30"/>
    <property type="match status" value="1"/>
</dbReference>
<comment type="caution">
    <text evidence="4">The sequence shown here is derived from an EMBL/GenBank/DDBJ whole genome shotgun (WGS) entry which is preliminary data.</text>
</comment>
<comment type="similarity">
    <text evidence="1">Belongs to the CdaR family.</text>
</comment>
<evidence type="ECO:0000259" key="2">
    <source>
        <dbReference type="Pfam" id="PF13556"/>
    </source>
</evidence>
<reference evidence="4 5" key="1">
    <citation type="submission" date="2023-07" db="EMBL/GenBank/DDBJ databases">
        <title>Genomic Encyclopedia of Type Strains, Phase IV (KMG-IV): sequencing the most valuable type-strain genomes for metagenomic binning, comparative biology and taxonomic classification.</title>
        <authorList>
            <person name="Goeker M."/>
        </authorList>
    </citation>
    <scope>NUCLEOTIDE SEQUENCE [LARGE SCALE GENOMIC DNA]</scope>
    <source>
        <strain evidence="4 5">DSM 23948</strain>
    </source>
</reference>
<dbReference type="RefSeq" id="WP_307148610.1">
    <property type="nucleotide sequence ID" value="NZ_JAUSTU010000001.1"/>
</dbReference>
<dbReference type="PANTHER" id="PTHR33744:SF1">
    <property type="entry name" value="DNA-BINDING TRANSCRIPTIONAL ACTIVATOR ADER"/>
    <property type="match status" value="1"/>
</dbReference>
<proteinExistence type="inferred from homology"/>
<keyword evidence="5" id="KW-1185">Reference proteome</keyword>
<organism evidence="4 5">
    <name type="scientific">Anoxybacillus andreesenii</name>
    <dbReference type="NCBI Taxonomy" id="1325932"/>
    <lineage>
        <taxon>Bacteria</taxon>
        <taxon>Bacillati</taxon>
        <taxon>Bacillota</taxon>
        <taxon>Bacilli</taxon>
        <taxon>Bacillales</taxon>
        <taxon>Anoxybacillaceae</taxon>
        <taxon>Anoxybacillus</taxon>
    </lineage>
</organism>
<accession>A0ABT9UZB9</accession>
<gene>
    <name evidence="4" type="ORF">J2S07_000288</name>
</gene>
<evidence type="ECO:0000259" key="3">
    <source>
        <dbReference type="Pfam" id="PF17853"/>
    </source>
</evidence>